<name>A0A0F9WRL7_9ZZZZ</name>
<dbReference type="EMBL" id="LAZR01000215">
    <property type="protein sequence ID" value="KKN81398.1"/>
    <property type="molecule type" value="Genomic_DNA"/>
</dbReference>
<comment type="caution">
    <text evidence="1">The sequence shown here is derived from an EMBL/GenBank/DDBJ whole genome shotgun (WGS) entry which is preliminary data.</text>
</comment>
<dbReference type="AlphaFoldDB" id="A0A0F9WRL7"/>
<gene>
    <name evidence="1" type="ORF">LCGC14_0320110</name>
</gene>
<organism evidence="1">
    <name type="scientific">marine sediment metagenome</name>
    <dbReference type="NCBI Taxonomy" id="412755"/>
    <lineage>
        <taxon>unclassified sequences</taxon>
        <taxon>metagenomes</taxon>
        <taxon>ecological metagenomes</taxon>
    </lineage>
</organism>
<protein>
    <submittedName>
        <fullName evidence="1">Uncharacterized protein</fullName>
    </submittedName>
</protein>
<reference evidence="1" key="1">
    <citation type="journal article" date="2015" name="Nature">
        <title>Complex archaea that bridge the gap between prokaryotes and eukaryotes.</title>
        <authorList>
            <person name="Spang A."/>
            <person name="Saw J.H."/>
            <person name="Jorgensen S.L."/>
            <person name="Zaremba-Niedzwiedzka K."/>
            <person name="Martijn J."/>
            <person name="Lind A.E."/>
            <person name="van Eijk R."/>
            <person name="Schleper C."/>
            <person name="Guy L."/>
            <person name="Ettema T.J."/>
        </authorList>
    </citation>
    <scope>NUCLEOTIDE SEQUENCE</scope>
</reference>
<proteinExistence type="predicted"/>
<sequence>MGWRVPRPAPVYNPRMSIAGAGRLIWYKTDPRYDPDAIRRWILRTDVEDLADLVLDGVDLDRPPMDLVSPLPYGATYVRGV</sequence>
<evidence type="ECO:0000313" key="1">
    <source>
        <dbReference type="EMBL" id="KKN81398.1"/>
    </source>
</evidence>
<accession>A0A0F9WRL7</accession>